<sequence>MKTVSIIGPDGQRVRAVGEQLEHLSSSIALPGREFHVLVGAGPESRPDCVVAVAGEPTADNLRVVKAVIGAMGVVVLLPDAHGTAWPDIPGALRVSSVEEVAKVIRSLRVDMKRWFADAHRADAERLDRVRISVRLAGGRLSKECAQFEDVDAAHATFVAGLRHAVVRHGVRFPSVSLAPPEPPRGSGEAVSRLETWLPLVGALGAVAMGAGIGRAIGHVTIGLAMGILVAVVVVALRLKLHREHSARLRNGEVQQALQQHWAELVTQVVARLQMPRVTEQLRKLETTGIGAAR</sequence>
<dbReference type="HOGENOM" id="CLU_884847_0_0_11"/>
<reference evidence="2 3" key="1">
    <citation type="journal article" date="2012" name="BMC Genomics">
        <title>Complete genome sequence, lifestyle, and multi-drug resistance of the human pathogen Corynebacterium resistens DSM 45100 isolated from blood samples of a leukemia patient.</title>
        <authorList>
            <person name="Schroder J."/>
            <person name="Maus I."/>
            <person name="Meyer K."/>
            <person name="Wordemann S."/>
            <person name="Blom J."/>
            <person name="Jaenicke S."/>
            <person name="Schneider J."/>
            <person name="Trost E."/>
            <person name="Tauch A."/>
        </authorList>
    </citation>
    <scope>NUCLEOTIDE SEQUENCE [LARGE SCALE GENOMIC DNA]</scope>
    <source>
        <strain evidence="3">DSM 45100 / JCM 12819 / CCUG 50093 / GTC 2026 / SICGH 158</strain>
    </source>
</reference>
<keyword evidence="1" id="KW-1133">Transmembrane helix</keyword>
<dbReference type="Proteomes" id="UP000000492">
    <property type="component" value="Chromosome"/>
</dbReference>
<keyword evidence="1" id="KW-0472">Membrane</keyword>
<keyword evidence="1" id="KW-0812">Transmembrane</keyword>
<accession>F8DYS1</accession>
<gene>
    <name evidence="2" type="ordered locus">CRES_0551</name>
</gene>
<dbReference type="AlphaFoldDB" id="F8DYS1"/>
<keyword evidence="3" id="KW-1185">Reference proteome</keyword>
<dbReference type="EMBL" id="CP002857">
    <property type="protein sequence ID" value="AEI08913.1"/>
    <property type="molecule type" value="Genomic_DNA"/>
</dbReference>
<dbReference type="RefSeq" id="WP_013887938.1">
    <property type="nucleotide sequence ID" value="NC_015673.1"/>
</dbReference>
<dbReference type="eggNOG" id="ENOG50305IW">
    <property type="taxonomic scope" value="Bacteria"/>
</dbReference>
<name>F8DYS1_CORRG</name>
<evidence type="ECO:0000313" key="3">
    <source>
        <dbReference type="Proteomes" id="UP000000492"/>
    </source>
</evidence>
<proteinExistence type="predicted"/>
<evidence type="ECO:0000256" key="1">
    <source>
        <dbReference type="SAM" id="Phobius"/>
    </source>
</evidence>
<dbReference type="KEGG" id="crd:CRES_0551"/>
<feature type="transmembrane region" description="Helical" evidence="1">
    <location>
        <begin position="220"/>
        <end position="239"/>
    </location>
</feature>
<organism evidence="2 3">
    <name type="scientific">Corynebacterium resistens (strain DSM 45100 / JCM 12819 / GTC 2026 / SICGH 158)</name>
    <dbReference type="NCBI Taxonomy" id="662755"/>
    <lineage>
        <taxon>Bacteria</taxon>
        <taxon>Bacillati</taxon>
        <taxon>Actinomycetota</taxon>
        <taxon>Actinomycetes</taxon>
        <taxon>Mycobacteriales</taxon>
        <taxon>Corynebacteriaceae</taxon>
        <taxon>Corynebacterium</taxon>
    </lineage>
</organism>
<dbReference type="STRING" id="662755.CRES_0551"/>
<evidence type="ECO:0000313" key="2">
    <source>
        <dbReference type="EMBL" id="AEI08913.1"/>
    </source>
</evidence>
<protein>
    <submittedName>
        <fullName evidence="2">Uncharacterized protein</fullName>
    </submittedName>
</protein>
<dbReference type="OrthoDB" id="4425061at2"/>